<keyword evidence="1" id="KW-0175">Coiled coil</keyword>
<feature type="coiled-coil region" evidence="1">
    <location>
        <begin position="462"/>
        <end position="496"/>
    </location>
</feature>
<accession>A0ABT7I5X0</accession>
<dbReference type="InterPro" id="IPR041110">
    <property type="entry name" value="PBECR2"/>
</dbReference>
<evidence type="ECO:0000313" key="4">
    <source>
        <dbReference type="EMBL" id="MDL0147697.1"/>
    </source>
</evidence>
<reference evidence="4" key="2">
    <citation type="journal article" date="2023" name="Microorganisms">
        <title>Isolation and Genomic Characteristics of Cat-Borne Campylobacter felis sp. nov. and Sheep-Borne Campylobacter ovis sp. nov.</title>
        <authorList>
            <person name="Wang H."/>
            <person name="Li Y."/>
            <person name="Gu Y."/>
            <person name="Zhou G."/>
            <person name="Chen X."/>
            <person name="Zhang X."/>
            <person name="Shao Z."/>
            <person name="Zhang J."/>
            <person name="Zhang M."/>
        </authorList>
    </citation>
    <scope>NUCLEOTIDE SEQUENCE</scope>
    <source>
        <strain evidence="4">XJK33-1</strain>
    </source>
</reference>
<dbReference type="InterPro" id="IPR041092">
    <property type="entry name" value="PBECR1"/>
</dbReference>
<feature type="coiled-coil region" evidence="1">
    <location>
        <begin position="182"/>
        <end position="209"/>
    </location>
</feature>
<dbReference type="Pfam" id="PF18810">
    <property type="entry name" value="PBECR2"/>
    <property type="match status" value="1"/>
</dbReference>
<dbReference type="RefSeq" id="WP_289774275.1">
    <property type="nucleotide sequence ID" value="NZ_JANURU010000032.1"/>
</dbReference>
<dbReference type="EMBL" id="JANURU010000032">
    <property type="protein sequence ID" value="MDL0147697.1"/>
    <property type="molecule type" value="Genomic_DNA"/>
</dbReference>
<feature type="non-terminal residue" evidence="4">
    <location>
        <position position="1"/>
    </location>
</feature>
<proteinExistence type="predicted"/>
<gene>
    <name evidence="4" type="ORF">NYG95_08820</name>
</gene>
<keyword evidence="5" id="KW-1185">Reference proteome</keyword>
<feature type="non-terminal residue" evidence="4">
    <location>
        <position position="1223"/>
    </location>
</feature>
<evidence type="ECO:0000259" key="3">
    <source>
        <dbReference type="Pfam" id="PF18810"/>
    </source>
</evidence>
<name>A0ABT7I5X0_9BACT</name>
<dbReference type="Proteomes" id="UP001176223">
    <property type="component" value="Unassembled WGS sequence"/>
</dbReference>
<reference evidence="4" key="1">
    <citation type="submission" date="2022-08" db="EMBL/GenBank/DDBJ databases">
        <authorList>
            <person name="Wang H."/>
        </authorList>
    </citation>
    <scope>NUCLEOTIDE SEQUENCE</scope>
    <source>
        <strain evidence="4">XJK33-1</strain>
    </source>
</reference>
<evidence type="ECO:0000259" key="2">
    <source>
        <dbReference type="Pfam" id="PF18809"/>
    </source>
</evidence>
<evidence type="ECO:0000256" key="1">
    <source>
        <dbReference type="SAM" id="Coils"/>
    </source>
</evidence>
<comment type="caution">
    <text evidence="4">The sequence shown here is derived from an EMBL/GenBank/DDBJ whole genome shotgun (WGS) entry which is preliminary data.</text>
</comment>
<evidence type="ECO:0000313" key="5">
    <source>
        <dbReference type="Proteomes" id="UP001176223"/>
    </source>
</evidence>
<dbReference type="Pfam" id="PF18809">
    <property type="entry name" value="PBECR1"/>
    <property type="match status" value="1"/>
</dbReference>
<feature type="domain" description="Phage-Barnase-EndoU-ColicinE5/D-RelE-like nuclease" evidence="2">
    <location>
        <begin position="1059"/>
        <end position="1153"/>
    </location>
</feature>
<protein>
    <submittedName>
        <fullName evidence="4">PBECR2 nuclease fold domain-containing protein</fullName>
    </submittedName>
</protein>
<sequence>LKGQDSNEKFKLYGNLEELKAWRKESKTKLDKARVNLSKIDEGGLSEEQKELLKLFKGEIKSVKIQVKDLKDIYTLKQGSAKVGAKKILIKHYGEEKTGGLEELLGIKEVIKKGEINLNSLEIKGDILRYGYDYEKDGVKLRVVVDEFKEGKKIFDYYSDRNFNHYEQGGYKPDLPTPNESIAENNKALDDYEKMLTKLYDEHDELELKSETHTLNKTEQERLNLLKGGLIPQYETLIDQEIHTLVSQKITKYNHLLKDLKDSFNNNPQKFNDIYPHFQENIDALIEILKRDREKIGIFIHQLDAPLKNDNEVHGAAIKYKGKKLKNGLIKVTGGGISEAQMQKNIRLSEMEQERLHLAFAREYNMQGFINDRHRKDFFARLNDAVRKYHYKFHLDLVDYKKYLYSQDRILESDNITQAKQKLEKEREAFQRFLEQSAIKEANKELKSDLLDKTKPLRKAEKEELERQIPFIEAEIQKYEAKTARLDERIKKTQTRIQPYLDEINALQKQYDELYFTETRGEEANAKKWLKLDEIKAKQEELRKPYNDALFKFIHPYQRLKGKAQTEIQKLKFGLQDRAERLEEIQNEALTNKAQKAWLETFGLKSMEEAYTPKFSKEVKEALEPVLKGEEIKLTKGSFDKLLKRNREEFLPFIKETLENADAVVKQADGALIFAKDYRDERLGKFFASVSRNDEGEWVITSNAPKTLNNLKNKIEEGGELLYSDLPELPIIAKPELSAEALNGEANLNESIPQNSKIINPQTQDLRKRLKEQINQQVEIYRTLRDEAEKKIRERIGEILENNPKYASRLTRYNIKNLHKKITEQKRQKINLEEVRKVQGLIREMKALWKEADNLENFKKQDGEKKNPSPLEKEYYKLESLRSEYGRELEKEVERLEGLEIKHPQEYNYLLALEDEMISPYSEFSWENTRNSRENIRNKMQEYIYKETAKALNLKYFKTKESLLRPLNLYWDQLDGVFELIGERLGVKSESVKIFRPIYPKIRKAIEKHLNLKPLEEFGTNYAEFYRDGKGAVKKLIREAEAFKENGEKGEYKGQVAGAFYKEGLGDIDLVWGEITDLEKHKGYGLAHILDKHPKFDVFKIPQIIEQGEIQKTYNGYNVVTNDYIVGLNKGFKDKDGKVINDSNVWVVTSFEPQIKGKKGASSIASVTSNYNEPMPHKPLEGIIPQKSINSAMEKSSFDEKKALNSEGAILKEKFERAKNYEE</sequence>
<organism evidence="4 5">
    <name type="scientific">Campylobacter felis</name>
    <dbReference type="NCBI Taxonomy" id="2974565"/>
    <lineage>
        <taxon>Bacteria</taxon>
        <taxon>Pseudomonadati</taxon>
        <taxon>Campylobacterota</taxon>
        <taxon>Epsilonproteobacteria</taxon>
        <taxon>Campylobacterales</taxon>
        <taxon>Campylobacteraceae</taxon>
        <taxon>Campylobacter</taxon>
    </lineage>
</organism>
<feature type="domain" description="Phage-Barnase-EndoU-ColicinE5/D-RelE like nuclease 2" evidence="3">
    <location>
        <begin position="597"/>
        <end position="723"/>
    </location>
</feature>